<dbReference type="Gene3D" id="1.20.1270.60">
    <property type="entry name" value="Arfaptin homology (AH) domain/BAR domain"/>
    <property type="match status" value="1"/>
</dbReference>
<comment type="caution">
    <text evidence="12">The sequence shown here is derived from an EMBL/GenBank/DDBJ whole genome shotgun (WGS) entry which is preliminary data.</text>
</comment>
<dbReference type="SMART" id="SM00105">
    <property type="entry name" value="ArfGap"/>
    <property type="match status" value="1"/>
</dbReference>
<keyword evidence="3" id="KW-0677">Repeat</keyword>
<keyword evidence="5" id="KW-0862">Zinc</keyword>
<dbReference type="CDD" id="cd13250">
    <property type="entry name" value="PH_ACAP"/>
    <property type="match status" value="1"/>
</dbReference>
<dbReference type="InterPro" id="IPR035670">
    <property type="entry name" value="AGD1/2/3/4_BAR_plant"/>
</dbReference>
<keyword evidence="1" id="KW-0343">GTPase activation</keyword>
<dbReference type="InterPro" id="IPR001849">
    <property type="entry name" value="PH_domain"/>
</dbReference>
<keyword evidence="13" id="KW-1185">Reference proteome</keyword>
<evidence type="ECO:0000256" key="4">
    <source>
        <dbReference type="ARBA" id="ARBA00022771"/>
    </source>
</evidence>
<dbReference type="AlphaFoldDB" id="A0A3S3QMY3"/>
<dbReference type="Pfam" id="PF12796">
    <property type="entry name" value="Ank_2"/>
    <property type="match status" value="1"/>
</dbReference>
<dbReference type="InterPro" id="IPR038508">
    <property type="entry name" value="ArfGAP_dom_sf"/>
</dbReference>
<dbReference type="SMART" id="SM00721">
    <property type="entry name" value="BAR"/>
    <property type="match status" value="1"/>
</dbReference>
<dbReference type="PROSITE" id="PS50297">
    <property type="entry name" value="ANK_REP_REGION"/>
    <property type="match status" value="2"/>
</dbReference>
<dbReference type="InterPro" id="IPR027267">
    <property type="entry name" value="AH/BAR_dom_sf"/>
</dbReference>
<dbReference type="Gene3D" id="1.25.40.20">
    <property type="entry name" value="Ankyrin repeat-containing domain"/>
    <property type="match status" value="1"/>
</dbReference>
<protein>
    <submittedName>
        <fullName evidence="12">ADP-ribosylation factor GTPase-activating protein AGD3-like protein isoform X1</fullName>
    </submittedName>
</protein>
<dbReference type="GO" id="GO:0005737">
    <property type="term" value="C:cytoplasm"/>
    <property type="evidence" value="ECO:0007669"/>
    <property type="project" value="InterPro"/>
</dbReference>
<keyword evidence="7" id="KW-0040">ANK repeat</keyword>
<dbReference type="PROSITE" id="PS50115">
    <property type="entry name" value="ARFGAP"/>
    <property type="match status" value="1"/>
</dbReference>
<evidence type="ECO:0000256" key="6">
    <source>
        <dbReference type="ARBA" id="ARBA00023054"/>
    </source>
</evidence>
<dbReference type="CDD" id="cd08204">
    <property type="entry name" value="ArfGap"/>
    <property type="match status" value="1"/>
</dbReference>
<keyword evidence="6" id="KW-0175">Coiled coil</keyword>
<dbReference type="FunFam" id="1.10.220.150:FF:000019">
    <property type="entry name" value="ADP-ribosylation factor GTPase-activating protein AGD1"/>
    <property type="match status" value="1"/>
</dbReference>
<feature type="domain" description="PH" evidence="10">
    <location>
        <begin position="380"/>
        <end position="542"/>
    </location>
</feature>
<dbReference type="PANTHER" id="PTHR23180:SF160">
    <property type="entry name" value="ADP-RIBOSYLATION FACTOR GTPASE-ACTIVATING PROTEIN EFFECTOR PROTEIN 1"/>
    <property type="match status" value="1"/>
</dbReference>
<name>A0A3S3QMY3_9MAGN</name>
<dbReference type="SUPFAM" id="SSF50729">
    <property type="entry name" value="PH domain-like"/>
    <property type="match status" value="1"/>
</dbReference>
<evidence type="ECO:0000256" key="9">
    <source>
        <dbReference type="SAM" id="MobiDB-lite"/>
    </source>
</evidence>
<evidence type="ECO:0000256" key="7">
    <source>
        <dbReference type="PROSITE-ProRule" id="PRU00023"/>
    </source>
</evidence>
<evidence type="ECO:0000313" key="12">
    <source>
        <dbReference type="EMBL" id="RWR86938.1"/>
    </source>
</evidence>
<dbReference type="GO" id="GO:0008270">
    <property type="term" value="F:zinc ion binding"/>
    <property type="evidence" value="ECO:0007669"/>
    <property type="project" value="UniProtKB-KW"/>
</dbReference>
<dbReference type="InterPro" id="IPR045258">
    <property type="entry name" value="ACAP1/2/3-like"/>
</dbReference>
<keyword evidence="4 8" id="KW-0863">Zinc-finger</keyword>
<evidence type="ECO:0000256" key="8">
    <source>
        <dbReference type="PROSITE-ProRule" id="PRU00288"/>
    </source>
</evidence>
<feature type="region of interest" description="Disordered" evidence="9">
    <location>
        <begin position="551"/>
        <end position="581"/>
    </location>
</feature>
<dbReference type="SUPFAM" id="SSF57863">
    <property type="entry name" value="ArfGap/RecO-like zinc finger"/>
    <property type="match status" value="1"/>
</dbReference>
<feature type="compositionally biased region" description="Polar residues" evidence="9">
    <location>
        <begin position="343"/>
        <end position="352"/>
    </location>
</feature>
<dbReference type="Pfam" id="PF01412">
    <property type="entry name" value="ArfGap"/>
    <property type="match status" value="1"/>
</dbReference>
<dbReference type="Proteomes" id="UP000283530">
    <property type="component" value="Unassembled WGS sequence"/>
</dbReference>
<dbReference type="Pfam" id="PF16746">
    <property type="entry name" value="BAR_3"/>
    <property type="match status" value="1"/>
</dbReference>
<reference evidence="12 13" key="1">
    <citation type="journal article" date="2019" name="Nat. Plants">
        <title>Stout camphor tree genome fills gaps in understanding of flowering plant genome evolution.</title>
        <authorList>
            <person name="Chaw S.M."/>
            <person name="Liu Y.C."/>
            <person name="Wu Y.W."/>
            <person name="Wang H.Y."/>
            <person name="Lin C.I."/>
            <person name="Wu C.S."/>
            <person name="Ke H.M."/>
            <person name="Chang L.Y."/>
            <person name="Hsu C.Y."/>
            <person name="Yang H.T."/>
            <person name="Sudianto E."/>
            <person name="Hsu M.H."/>
            <person name="Wu K.P."/>
            <person name="Wang L.N."/>
            <person name="Leebens-Mack J.H."/>
            <person name="Tsai I.J."/>
        </authorList>
    </citation>
    <scope>NUCLEOTIDE SEQUENCE [LARGE SCALE GENOMIC DNA]</scope>
    <source>
        <strain evidence="13">cv. Chaw 1501</strain>
        <tissue evidence="12">Young leaves</tissue>
    </source>
</reference>
<dbReference type="InterPro" id="IPR004148">
    <property type="entry name" value="BAR_dom"/>
</dbReference>
<dbReference type="CDD" id="cd07606">
    <property type="entry name" value="BAR_SFC_plant"/>
    <property type="match status" value="1"/>
</dbReference>
<evidence type="ECO:0000256" key="2">
    <source>
        <dbReference type="ARBA" id="ARBA00022723"/>
    </source>
</evidence>
<dbReference type="PRINTS" id="PR00405">
    <property type="entry name" value="REVINTRACTNG"/>
</dbReference>
<dbReference type="GO" id="GO:0005096">
    <property type="term" value="F:GTPase activator activity"/>
    <property type="evidence" value="ECO:0007669"/>
    <property type="project" value="UniProtKB-KW"/>
</dbReference>
<dbReference type="SMART" id="SM00248">
    <property type="entry name" value="ANK"/>
    <property type="match status" value="2"/>
</dbReference>
<accession>A0A3S3QMY3</accession>
<feature type="domain" description="Arf-GAP" evidence="11">
    <location>
        <begin position="615"/>
        <end position="763"/>
    </location>
</feature>
<dbReference type="Pfam" id="PF00169">
    <property type="entry name" value="PH"/>
    <property type="match status" value="1"/>
</dbReference>
<dbReference type="InterPro" id="IPR037278">
    <property type="entry name" value="ARFGAP/RecO"/>
</dbReference>
<evidence type="ECO:0000256" key="5">
    <source>
        <dbReference type="ARBA" id="ARBA00022833"/>
    </source>
</evidence>
<evidence type="ECO:0000259" key="10">
    <source>
        <dbReference type="PROSITE" id="PS50003"/>
    </source>
</evidence>
<evidence type="ECO:0000313" key="13">
    <source>
        <dbReference type="Proteomes" id="UP000283530"/>
    </source>
</evidence>
<feature type="repeat" description="ANK" evidence="7">
    <location>
        <begin position="888"/>
        <end position="920"/>
    </location>
</feature>
<dbReference type="PROSITE" id="PS50003">
    <property type="entry name" value="PH_DOMAIN"/>
    <property type="match status" value="1"/>
</dbReference>
<organism evidence="12 13">
    <name type="scientific">Cinnamomum micranthum f. kanehirae</name>
    <dbReference type="NCBI Taxonomy" id="337451"/>
    <lineage>
        <taxon>Eukaryota</taxon>
        <taxon>Viridiplantae</taxon>
        <taxon>Streptophyta</taxon>
        <taxon>Embryophyta</taxon>
        <taxon>Tracheophyta</taxon>
        <taxon>Spermatophyta</taxon>
        <taxon>Magnoliopsida</taxon>
        <taxon>Magnoliidae</taxon>
        <taxon>Laurales</taxon>
        <taxon>Lauraceae</taxon>
        <taxon>Cinnamomum</taxon>
    </lineage>
</organism>
<dbReference type="PANTHER" id="PTHR23180">
    <property type="entry name" value="CENTAURIN/ARF"/>
    <property type="match status" value="1"/>
</dbReference>
<dbReference type="InterPro" id="IPR036770">
    <property type="entry name" value="Ankyrin_rpt-contain_sf"/>
</dbReference>
<evidence type="ECO:0000256" key="1">
    <source>
        <dbReference type="ARBA" id="ARBA00022468"/>
    </source>
</evidence>
<dbReference type="SUPFAM" id="SSF103657">
    <property type="entry name" value="BAR/IMD domain-like"/>
    <property type="match status" value="1"/>
</dbReference>
<evidence type="ECO:0000256" key="3">
    <source>
        <dbReference type="ARBA" id="ARBA00022737"/>
    </source>
</evidence>
<sequence length="949" mass="107226">MLFPKLDDSPMFRKQIQSLEENAEALRERGLKFYKGCRKYTEGLGEGYDGDIAFASSLEMFGGGHNDPISIAFGGPVMTKFTIALREIGTYKEVLRSQVEHMLNDRLLQFVNIDLHDVKEARKRFDKASLLYDQAREKFLSLRKGTKTDVANLVEEELHSARSLFEQSRFKLVTALSNIEAKKRFEFLEAVSATMDAHLRYFKQGYELLHQMEPYIHQDHTASFLYLLDGKNSNHRTTLHRALLLPAVPLLYEHETAIIVIILRLPVFHMLSASSLHGYKQFCLFGFFLPPKLRTIKNRRPLVILKVLTYAQQSRERSNYELAALTERMQEFKRQIDRESRWHSNGSHSSPTGDGIQAIGRSSHKMIEAAMQSAAKGKVQTIRQGYLSKRSSNLRGDWKRRFFVLDSRGMLYYYRKQSSRPSGGVSQHSNQRNHNSSEIGSGLLSRWLSSHHHGGVHDEKSVARHTVNLLTSTIKVDADQSDLRFCFTIISPTKNYTLQIRFVYVIKVMPSRPDCFFSYLSMQAESSMDQMDWIEKITGVIASLLSSQAPEQPLPVGSTNTGHRRAASESSSIGSSSDPDQLALEESTLERNFNPGHQDRFGASSQQHRFSIKYDKPIDVLRRVSGNDRCADCGASDPDWASLNLGVLICIECSGVHRNLGVHISKVRSLTLDVKVWEPSVINLFQSLGNLYANLIWEELLPSVHNLNAHNASSTRSYCDLDKKQQHIFISKPNHMDPISIKEKFIQAKYVEKLFVSKPTADKHISTAQQIWDAVRGNNKKVVYRRIVDSEVDINALHKQAAFNNSTLAKAILLERHQGSVFDGTGDSFHEASATSSMSSLSLNEDQNEMDECFDGCSLLHLACRTADVGMIELLLQYGANINARDEKSQTPLHHCILRGRTSFAKLLVARGADPQAIDVDGKTPLQRAMEIGTFNDEEILVLLADTNR</sequence>
<feature type="region of interest" description="Disordered" evidence="9">
    <location>
        <begin position="336"/>
        <end position="358"/>
    </location>
</feature>
<gene>
    <name evidence="12" type="ORF">CKAN_01586200</name>
</gene>
<dbReference type="SMART" id="SM00233">
    <property type="entry name" value="PH"/>
    <property type="match status" value="1"/>
</dbReference>
<dbReference type="InterPro" id="IPR001164">
    <property type="entry name" value="ArfGAP_dom"/>
</dbReference>
<dbReference type="EMBL" id="QPKB01000006">
    <property type="protein sequence ID" value="RWR86938.1"/>
    <property type="molecule type" value="Genomic_DNA"/>
</dbReference>
<dbReference type="SUPFAM" id="SSF48403">
    <property type="entry name" value="Ankyrin repeat"/>
    <property type="match status" value="1"/>
</dbReference>
<keyword evidence="2" id="KW-0479">Metal-binding</keyword>
<dbReference type="STRING" id="337451.A0A3S3QMY3"/>
<feature type="repeat" description="ANK" evidence="7">
    <location>
        <begin position="855"/>
        <end position="887"/>
    </location>
</feature>
<dbReference type="InterPro" id="IPR002110">
    <property type="entry name" value="Ankyrin_rpt"/>
</dbReference>
<dbReference type="PROSITE" id="PS50088">
    <property type="entry name" value="ANK_REPEAT"/>
    <property type="match status" value="2"/>
</dbReference>
<dbReference type="InterPro" id="IPR011993">
    <property type="entry name" value="PH-like_dom_sf"/>
</dbReference>
<dbReference type="OrthoDB" id="194358at2759"/>
<dbReference type="Gene3D" id="1.10.220.150">
    <property type="entry name" value="Arf GTPase activating protein"/>
    <property type="match status" value="1"/>
</dbReference>
<dbReference type="Gene3D" id="2.30.29.30">
    <property type="entry name" value="Pleckstrin-homology domain (PH domain)/Phosphotyrosine-binding domain (PTB)"/>
    <property type="match status" value="1"/>
</dbReference>
<proteinExistence type="predicted"/>
<feature type="compositionally biased region" description="Low complexity" evidence="9">
    <location>
        <begin position="568"/>
        <end position="577"/>
    </location>
</feature>
<evidence type="ECO:0000259" key="11">
    <source>
        <dbReference type="PROSITE" id="PS50115"/>
    </source>
</evidence>